<evidence type="ECO:0000313" key="3">
    <source>
        <dbReference type="Proteomes" id="UP000823775"/>
    </source>
</evidence>
<proteinExistence type="predicted"/>
<dbReference type="Proteomes" id="UP000823775">
    <property type="component" value="Unassembled WGS sequence"/>
</dbReference>
<comment type="caution">
    <text evidence="2">The sequence shown here is derived from an EMBL/GenBank/DDBJ whole genome shotgun (WGS) entry which is preliminary data.</text>
</comment>
<protein>
    <submittedName>
        <fullName evidence="2">Uncharacterized protein</fullName>
    </submittedName>
</protein>
<dbReference type="EMBL" id="JACEIK010002882">
    <property type="protein sequence ID" value="MCD9639288.1"/>
    <property type="molecule type" value="Genomic_DNA"/>
</dbReference>
<keyword evidence="3" id="KW-1185">Reference proteome</keyword>
<evidence type="ECO:0000313" key="2">
    <source>
        <dbReference type="EMBL" id="MCD9639288.1"/>
    </source>
</evidence>
<gene>
    <name evidence="2" type="ORF">HAX54_023713</name>
</gene>
<reference evidence="2 3" key="1">
    <citation type="journal article" date="2021" name="BMC Genomics">
        <title>Datura genome reveals duplications of psychoactive alkaloid biosynthetic genes and high mutation rate following tissue culture.</title>
        <authorList>
            <person name="Rajewski A."/>
            <person name="Carter-House D."/>
            <person name="Stajich J."/>
            <person name="Litt A."/>
        </authorList>
    </citation>
    <scope>NUCLEOTIDE SEQUENCE [LARGE SCALE GENOMIC DNA]</scope>
    <source>
        <strain evidence="2">AR-01</strain>
    </source>
</reference>
<name>A0ABS8UWZ3_DATST</name>
<organism evidence="2 3">
    <name type="scientific">Datura stramonium</name>
    <name type="common">Jimsonweed</name>
    <name type="synonym">Common thornapple</name>
    <dbReference type="NCBI Taxonomy" id="4076"/>
    <lineage>
        <taxon>Eukaryota</taxon>
        <taxon>Viridiplantae</taxon>
        <taxon>Streptophyta</taxon>
        <taxon>Embryophyta</taxon>
        <taxon>Tracheophyta</taxon>
        <taxon>Spermatophyta</taxon>
        <taxon>Magnoliopsida</taxon>
        <taxon>eudicotyledons</taxon>
        <taxon>Gunneridae</taxon>
        <taxon>Pentapetalae</taxon>
        <taxon>asterids</taxon>
        <taxon>lamiids</taxon>
        <taxon>Solanales</taxon>
        <taxon>Solanaceae</taxon>
        <taxon>Solanoideae</taxon>
        <taxon>Datureae</taxon>
        <taxon>Datura</taxon>
    </lineage>
</organism>
<feature type="region of interest" description="Disordered" evidence="1">
    <location>
        <begin position="32"/>
        <end position="121"/>
    </location>
</feature>
<evidence type="ECO:0000256" key="1">
    <source>
        <dbReference type="SAM" id="MobiDB-lite"/>
    </source>
</evidence>
<feature type="compositionally biased region" description="Basic and acidic residues" evidence="1">
    <location>
        <begin position="89"/>
        <end position="99"/>
    </location>
</feature>
<accession>A0ABS8UWZ3</accession>
<sequence length="147" mass="15641">MGKKNRCSRFGAEVDLGADDLSASSRPLSLFTARRPLDDPSLWPHGSGGSNDDDRSGYGPFWASSKLDCEDDGPSEVDGGADGPSLRHPGYESRNDSHYSGDGPLWASSNIDGEDDGLSGRQQTVACVIGEEPRIPVGDDWIDEPSS</sequence>